<dbReference type="InterPro" id="IPR038606">
    <property type="entry name" value="To_sf"/>
</dbReference>
<evidence type="ECO:0000256" key="1">
    <source>
        <dbReference type="ARBA" id="ARBA00022729"/>
    </source>
</evidence>
<evidence type="ECO:0000313" key="4">
    <source>
        <dbReference type="EMBL" id="SSX24487.1"/>
    </source>
</evidence>
<accession>A0A336M7Y7</accession>
<protein>
    <submittedName>
        <fullName evidence="4">CSON010873 protein</fullName>
    </submittedName>
</protein>
<dbReference type="PANTHER" id="PTHR11008:SF33">
    <property type="entry name" value="PROTEIN TAKEOUT"/>
    <property type="match status" value="1"/>
</dbReference>
<evidence type="ECO:0000256" key="2">
    <source>
        <dbReference type="ARBA" id="ARBA00023108"/>
    </source>
</evidence>
<dbReference type="VEuPathDB" id="VectorBase:CSON010873"/>
<dbReference type="GO" id="GO:0005615">
    <property type="term" value="C:extracellular space"/>
    <property type="evidence" value="ECO:0007669"/>
    <property type="project" value="TreeGrafter"/>
</dbReference>
<dbReference type="EMBL" id="UFQT01000450">
    <property type="protein sequence ID" value="SSX24487.1"/>
    <property type="molecule type" value="Genomic_DNA"/>
</dbReference>
<dbReference type="OMA" id="WLQTCKR"/>
<dbReference type="GO" id="GO:0007623">
    <property type="term" value="P:circadian rhythm"/>
    <property type="evidence" value="ECO:0007669"/>
    <property type="project" value="UniProtKB-ARBA"/>
</dbReference>
<keyword evidence="1" id="KW-0732">Signal</keyword>
<gene>
    <name evidence="4" type="primary">CSON010873</name>
</gene>
<sequence>MYRITDWLLTCNRANPNIDNCFKQLFEHTFPYLAKGIPEIGVPHFEPLHISKVSVSRGSGNLNLQGGFHNLIVHGPSNTTVRRASLDMDKKVLDFELEIPRLRINAQYNLKGQILLLPIVGNGDVAMTLKNVKTRVVTKFSLQNLPEEAIHIDEMRVTFIVGGLRIHLDNLFNGNKVLSASLNMFLNQNAHEVLAELKSDLEHGLEGIFTILWNKLFTKMPLKLWLL</sequence>
<dbReference type="AlphaFoldDB" id="A0A336M7Y7"/>
<evidence type="ECO:0000256" key="3">
    <source>
        <dbReference type="ARBA" id="ARBA00060902"/>
    </source>
</evidence>
<comment type="similarity">
    <text evidence="3">Belongs to the TO family.</text>
</comment>
<reference evidence="4" key="1">
    <citation type="submission" date="2018-07" db="EMBL/GenBank/DDBJ databases">
        <authorList>
            <person name="Quirk P.G."/>
            <person name="Krulwich T.A."/>
        </authorList>
    </citation>
    <scope>NUCLEOTIDE SEQUENCE</scope>
</reference>
<dbReference type="InterPro" id="IPR010562">
    <property type="entry name" value="Haemolymph_juvenile_hormone-bd"/>
</dbReference>
<keyword evidence="2" id="KW-0090">Biological rhythms</keyword>
<dbReference type="PANTHER" id="PTHR11008">
    <property type="entry name" value="PROTEIN TAKEOUT-LIKE PROTEIN"/>
    <property type="match status" value="1"/>
</dbReference>
<name>A0A336M7Y7_CULSO</name>
<dbReference type="Gene3D" id="3.15.10.30">
    <property type="entry name" value="Haemolymph juvenile hormone binding protein"/>
    <property type="match status" value="1"/>
</dbReference>
<dbReference type="Pfam" id="PF06585">
    <property type="entry name" value="JHBP"/>
    <property type="match status" value="1"/>
</dbReference>
<dbReference type="FunFam" id="3.15.10.30:FF:000001">
    <property type="entry name" value="Takeout-like protein 1"/>
    <property type="match status" value="1"/>
</dbReference>
<dbReference type="SMART" id="SM00700">
    <property type="entry name" value="JHBP"/>
    <property type="match status" value="1"/>
</dbReference>
<proteinExistence type="inferred from homology"/>
<organism evidence="4">
    <name type="scientific">Culicoides sonorensis</name>
    <name type="common">Biting midge</name>
    <dbReference type="NCBI Taxonomy" id="179676"/>
    <lineage>
        <taxon>Eukaryota</taxon>
        <taxon>Metazoa</taxon>
        <taxon>Ecdysozoa</taxon>
        <taxon>Arthropoda</taxon>
        <taxon>Hexapoda</taxon>
        <taxon>Insecta</taxon>
        <taxon>Pterygota</taxon>
        <taxon>Neoptera</taxon>
        <taxon>Endopterygota</taxon>
        <taxon>Diptera</taxon>
        <taxon>Nematocera</taxon>
        <taxon>Chironomoidea</taxon>
        <taxon>Ceratopogonidae</taxon>
        <taxon>Ceratopogoninae</taxon>
        <taxon>Culicoides</taxon>
        <taxon>Monoculicoides</taxon>
    </lineage>
</organism>